<dbReference type="OrthoDB" id="3690705at2"/>
<gene>
    <name evidence="2" type="ORF">AOZ06_18755</name>
</gene>
<organism evidence="2 3">
    <name type="scientific">Kibdelosporangium phytohabitans</name>
    <dbReference type="NCBI Taxonomy" id="860235"/>
    <lineage>
        <taxon>Bacteria</taxon>
        <taxon>Bacillati</taxon>
        <taxon>Actinomycetota</taxon>
        <taxon>Actinomycetes</taxon>
        <taxon>Pseudonocardiales</taxon>
        <taxon>Pseudonocardiaceae</taxon>
        <taxon>Kibdelosporangium</taxon>
    </lineage>
</organism>
<keyword evidence="1" id="KW-0472">Membrane</keyword>
<dbReference type="EMBL" id="CP012752">
    <property type="protein sequence ID" value="ALG08686.1"/>
    <property type="molecule type" value="Genomic_DNA"/>
</dbReference>
<dbReference type="KEGG" id="kphy:AOZ06_18755"/>
<reference evidence="2 3" key="1">
    <citation type="submission" date="2015-07" db="EMBL/GenBank/DDBJ databases">
        <title>Genome sequencing of Kibdelosporangium phytohabitans.</title>
        <authorList>
            <person name="Qin S."/>
            <person name="Xing K."/>
        </authorList>
    </citation>
    <scope>NUCLEOTIDE SEQUENCE [LARGE SCALE GENOMIC DNA]</scope>
    <source>
        <strain evidence="2 3">KLBMP1111</strain>
    </source>
</reference>
<keyword evidence="1" id="KW-0812">Transmembrane</keyword>
<keyword evidence="3" id="KW-1185">Reference proteome</keyword>
<feature type="transmembrane region" description="Helical" evidence="1">
    <location>
        <begin position="6"/>
        <end position="26"/>
    </location>
</feature>
<evidence type="ECO:0000313" key="3">
    <source>
        <dbReference type="Proteomes" id="UP000063699"/>
    </source>
</evidence>
<feature type="transmembrane region" description="Helical" evidence="1">
    <location>
        <begin position="135"/>
        <end position="155"/>
    </location>
</feature>
<feature type="transmembrane region" description="Helical" evidence="1">
    <location>
        <begin position="80"/>
        <end position="98"/>
    </location>
</feature>
<evidence type="ECO:0008006" key="4">
    <source>
        <dbReference type="Google" id="ProtNLM"/>
    </source>
</evidence>
<dbReference type="RefSeq" id="WP_054290593.1">
    <property type="nucleotide sequence ID" value="NZ_CP012752.1"/>
</dbReference>
<evidence type="ECO:0000313" key="2">
    <source>
        <dbReference type="EMBL" id="ALG08686.1"/>
    </source>
</evidence>
<keyword evidence="1" id="KW-1133">Transmembrane helix</keyword>
<name>A0A0N9HU29_9PSEU</name>
<feature type="transmembrane region" description="Helical" evidence="1">
    <location>
        <begin position="57"/>
        <end position="74"/>
    </location>
</feature>
<dbReference type="AlphaFoldDB" id="A0A0N9HU29"/>
<dbReference type="Proteomes" id="UP000063699">
    <property type="component" value="Chromosome"/>
</dbReference>
<dbReference type="STRING" id="860235.AOZ06_18755"/>
<protein>
    <recommendedName>
        <fullName evidence="4">DUF1772 domain-containing protein</fullName>
    </recommendedName>
</protein>
<sequence length="156" mass="17099">MDLTLGILTVWVLAAAGVQLGTLWIMKLSILPMLNKLQYDRYVVVCQLIDMHTFHPIAVWNGVIAAGIGVWAAVIAPNALIGALFIAGSVGMLVVGITSEGFNRPVWRQIEHWSPERTARDWDRKRANWHIAHQVRTYGAIGALGAYIAAFVAVLA</sequence>
<proteinExistence type="predicted"/>
<evidence type="ECO:0000256" key="1">
    <source>
        <dbReference type="SAM" id="Phobius"/>
    </source>
</evidence>
<accession>A0A0N9HU29</accession>